<accession>A0ABR6CWQ6</accession>
<reference evidence="1 2" key="1">
    <citation type="submission" date="2020-08" db="EMBL/GenBank/DDBJ databases">
        <title>Genomic Encyclopedia of Type Strains, Phase IV (KMG-IV): sequencing the most valuable type-strain genomes for metagenomic binning, comparative biology and taxonomic classification.</title>
        <authorList>
            <person name="Goeker M."/>
        </authorList>
    </citation>
    <scope>NUCLEOTIDE SEQUENCE [LARGE SCALE GENOMIC DNA]</scope>
    <source>
        <strain evidence="1 2">DSM 105481</strain>
    </source>
</reference>
<name>A0ABR6CWQ6_9BACI</name>
<evidence type="ECO:0000313" key="2">
    <source>
        <dbReference type="Proteomes" id="UP000626697"/>
    </source>
</evidence>
<protein>
    <submittedName>
        <fullName evidence="1">Uncharacterized protein</fullName>
    </submittedName>
</protein>
<dbReference type="EMBL" id="JACJHX010000051">
    <property type="protein sequence ID" value="MBA9029459.1"/>
    <property type="molecule type" value="Genomic_DNA"/>
</dbReference>
<gene>
    <name evidence="1" type="ORF">HNP81_004874</name>
</gene>
<dbReference type="Pfam" id="PF13143">
    <property type="entry name" value="DUF3986"/>
    <property type="match status" value="1"/>
</dbReference>
<keyword evidence="2" id="KW-1185">Reference proteome</keyword>
<evidence type="ECO:0000313" key="1">
    <source>
        <dbReference type="EMBL" id="MBA9029459.1"/>
    </source>
</evidence>
<comment type="caution">
    <text evidence="1">The sequence shown here is derived from an EMBL/GenBank/DDBJ whole genome shotgun (WGS) entry which is preliminary data.</text>
</comment>
<proteinExistence type="predicted"/>
<dbReference type="InterPro" id="IPR025047">
    <property type="entry name" value="DUF3986"/>
</dbReference>
<sequence length="166" mass="19649">MKLNYKIFLPNHLKVYLELRDVIINWSKIQNNSGFEEFTTIDNNGVEKGYVITLGLVKESFEELKQKIFTEFSLDLSDGVIIDYKHYHISRLNDNYEVLHEATAFQIDEDVWEVYYTDGVFSDLPEVYKGTLLDEGIFIFKLEISNSKDPMDMLELNFDKWIERQK</sequence>
<dbReference type="RefSeq" id="WP_182504186.1">
    <property type="nucleotide sequence ID" value="NZ_JACJHX010000051.1"/>
</dbReference>
<dbReference type="Proteomes" id="UP000626697">
    <property type="component" value="Unassembled WGS sequence"/>
</dbReference>
<organism evidence="1 2">
    <name type="scientific">Peribacillus huizhouensis</name>
    <dbReference type="NCBI Taxonomy" id="1501239"/>
    <lineage>
        <taxon>Bacteria</taxon>
        <taxon>Bacillati</taxon>
        <taxon>Bacillota</taxon>
        <taxon>Bacilli</taxon>
        <taxon>Bacillales</taxon>
        <taxon>Bacillaceae</taxon>
        <taxon>Peribacillus</taxon>
    </lineage>
</organism>